<keyword evidence="1" id="KW-0175">Coiled coil</keyword>
<keyword evidence="3" id="KW-0472">Membrane</keyword>
<feature type="domain" description="Toxin VasX N-terminal region" evidence="4">
    <location>
        <begin position="27"/>
        <end position="175"/>
    </location>
</feature>
<feature type="transmembrane region" description="Helical" evidence="3">
    <location>
        <begin position="830"/>
        <end position="849"/>
    </location>
</feature>
<gene>
    <name evidence="5" type="ORF">HX829_03875</name>
</gene>
<protein>
    <recommendedName>
        <fullName evidence="4">Toxin VasX N-terminal region domain-containing protein</fullName>
    </recommendedName>
</protein>
<evidence type="ECO:0000313" key="6">
    <source>
        <dbReference type="Proteomes" id="UP000582981"/>
    </source>
</evidence>
<evidence type="ECO:0000256" key="2">
    <source>
        <dbReference type="SAM" id="MobiDB-lite"/>
    </source>
</evidence>
<dbReference type="InterPro" id="IPR046864">
    <property type="entry name" value="VasX_N"/>
</dbReference>
<dbReference type="Pfam" id="PF20249">
    <property type="entry name" value="VasX_N"/>
    <property type="match status" value="1"/>
</dbReference>
<keyword evidence="3" id="KW-0812">Transmembrane</keyword>
<name>A0A7Y7WAW4_9PSED</name>
<evidence type="ECO:0000256" key="3">
    <source>
        <dbReference type="SAM" id="Phobius"/>
    </source>
</evidence>
<accession>A0A7Y7WAW4</accession>
<feature type="region of interest" description="Disordered" evidence="2">
    <location>
        <begin position="46"/>
        <end position="67"/>
    </location>
</feature>
<feature type="transmembrane region" description="Helical" evidence="3">
    <location>
        <begin position="799"/>
        <end position="818"/>
    </location>
</feature>
<sequence length="1126" mass="125552">MTDKNGTLRQRRNTLFPKVPATGMHMCPFKGPNLAIVPMRYALDRSRHDPQPDQLTPLHPDGQWHEHPPLRTRAYTLRQLRDGYLYVFDESAKTLHEYRYSAQDATLTHLPSSGDGPSPTAQTSSHLLYPRNHLLHLAYTPQPWSGRLREQLSADPDSRARWMRRLDLKTYSNSMTGLGVMPIADLADAVADIDSWPIRYDQRFADSAYPPESGDGSNAHCVPLAADVVWRGCIDDVASAVFVALDDPLAVLEDLGMQLSAEQAALQHWQNEHEHALNIAAVVEQLCGAGVDPAQLPAAVKDDEARTRAYVRDLEAWYEQLDLEEDANRAAQDGLSLDILDLPSRALARRIKQRYGDLPDPTLRASWQARGKWRRQADSDAARAYADARRPESEALLRQLRDSLHDLQRWAERIGTDPRQLGIDTGHDESLLYLQGVISGLLEILAQDLSLSRWLAQEEASAKTLFGLARFGFNAALKSAFDAQANALVQGAGDITSLVGRSAELNSFLGHERIAEKPWVKALSEPARQTLDCLVRLARGTGKAVFENTLLALLPVDSRLAYGQKPDLAALLRNLLIGHLLLDHPDRLKVDQELGARLQDWKQKLLSARADYRQTQNAWFYHREKYDRKALSRLLLEIEQELKQLALAMPVLIDYQNNRYVEIVRNGIRGTMERGGLTVAGWHATVRAWSEKQGVNAGAITWGVVMANLINTLVTYRTLSQDGELTAKDWAKIGSATAYTGNAMMALWVETKWAGMKGLTTIIKNVPTAITERSAVYWSGTVGDTRGWGKLIRGFGARLVGLGGFALIATSAELWDIWDDFSHSASNKTLLITKMLSVSTMLVIGVIQFSARTLASAGTPIWLSFSMSSGVAALALIAGAIYLVSSTLINYLKTDAVGQWLCKGTWSRHPEDRLPTTAEDRAEEARAFLEIQLSPSLFVKPSYTLGRHRLPHGDYMNIRVQDGAWVQLQVPAPLRDAVLRVNLTASHRPFLVMPTTKLDGELQIPFVDHGRVEDISVIGNTPENRWHRNEHAAFGFPVMPPEGEDIVWHTWVPLNEKAQYLELQVWYPEEILSPGDGDRGYRYQLELDEQGVKDQKDTRVSSLDTSTLQIQTLGGREDAIALPIPN</sequence>
<dbReference type="RefSeq" id="WP_177143344.1">
    <property type="nucleotide sequence ID" value="NZ_JACAPU010000003.1"/>
</dbReference>
<organism evidence="5 6">
    <name type="scientific">Pseudomonas gingeri</name>
    <dbReference type="NCBI Taxonomy" id="117681"/>
    <lineage>
        <taxon>Bacteria</taxon>
        <taxon>Pseudomonadati</taxon>
        <taxon>Pseudomonadota</taxon>
        <taxon>Gammaproteobacteria</taxon>
        <taxon>Pseudomonadales</taxon>
        <taxon>Pseudomonadaceae</taxon>
        <taxon>Pseudomonas</taxon>
    </lineage>
</organism>
<feature type="coiled-coil region" evidence="1">
    <location>
        <begin position="598"/>
        <end position="648"/>
    </location>
</feature>
<feature type="transmembrane region" description="Helical" evidence="3">
    <location>
        <begin position="861"/>
        <end position="884"/>
    </location>
</feature>
<dbReference type="EMBL" id="JACAPU010000003">
    <property type="protein sequence ID" value="NWB45623.1"/>
    <property type="molecule type" value="Genomic_DNA"/>
</dbReference>
<proteinExistence type="predicted"/>
<evidence type="ECO:0000256" key="1">
    <source>
        <dbReference type="SAM" id="Coils"/>
    </source>
</evidence>
<reference evidence="5 6" key="1">
    <citation type="submission" date="2020-04" db="EMBL/GenBank/DDBJ databases">
        <title>Molecular characterization of pseudomonads from Agaricus bisporus reveal novel blotch 2 pathogens in Western Europe.</title>
        <authorList>
            <person name="Taparia T."/>
            <person name="Krijger M."/>
            <person name="Haynes E."/>
            <person name="Elpinstone J.G."/>
            <person name="Noble R."/>
            <person name="Van Der Wolf J."/>
        </authorList>
    </citation>
    <scope>NUCLEOTIDE SEQUENCE [LARGE SCALE GENOMIC DNA]</scope>
    <source>
        <strain evidence="5 6">F1001</strain>
    </source>
</reference>
<dbReference type="AlphaFoldDB" id="A0A7Y7WAW4"/>
<comment type="caution">
    <text evidence="5">The sequence shown here is derived from an EMBL/GenBank/DDBJ whole genome shotgun (WGS) entry which is preliminary data.</text>
</comment>
<evidence type="ECO:0000313" key="5">
    <source>
        <dbReference type="EMBL" id="NWB45623.1"/>
    </source>
</evidence>
<dbReference type="Proteomes" id="UP000582981">
    <property type="component" value="Unassembled WGS sequence"/>
</dbReference>
<keyword evidence="3" id="KW-1133">Transmembrane helix</keyword>
<dbReference type="CDD" id="cd20708">
    <property type="entry name" value="MIX_IV"/>
    <property type="match status" value="1"/>
</dbReference>
<evidence type="ECO:0000259" key="4">
    <source>
        <dbReference type="Pfam" id="PF20249"/>
    </source>
</evidence>